<dbReference type="GO" id="GO:0003676">
    <property type="term" value="F:nucleic acid binding"/>
    <property type="evidence" value="ECO:0007669"/>
    <property type="project" value="InterPro"/>
</dbReference>
<dbReference type="EMBL" id="BGPR01001095">
    <property type="protein sequence ID" value="GBM45291.1"/>
    <property type="molecule type" value="Genomic_DNA"/>
</dbReference>
<evidence type="ECO:0000313" key="1">
    <source>
        <dbReference type="EMBL" id="GBM45291.1"/>
    </source>
</evidence>
<dbReference type="InterPro" id="IPR036397">
    <property type="entry name" value="RNaseH_sf"/>
</dbReference>
<protein>
    <recommendedName>
        <fullName evidence="3">Tc1-like transposase DDE domain-containing protein</fullName>
    </recommendedName>
</protein>
<gene>
    <name evidence="1" type="ORF">AVEN_36650_1</name>
</gene>
<evidence type="ECO:0008006" key="3">
    <source>
        <dbReference type="Google" id="ProtNLM"/>
    </source>
</evidence>
<reference evidence="1 2" key="1">
    <citation type="journal article" date="2019" name="Sci. Rep.">
        <title>Orb-weaving spider Araneus ventricosus genome elucidates the spidroin gene catalogue.</title>
        <authorList>
            <person name="Kono N."/>
            <person name="Nakamura H."/>
            <person name="Ohtoshi R."/>
            <person name="Moran D.A.P."/>
            <person name="Shinohara A."/>
            <person name="Yoshida Y."/>
            <person name="Fujiwara M."/>
            <person name="Mori M."/>
            <person name="Tomita M."/>
            <person name="Arakawa K."/>
        </authorList>
    </citation>
    <scope>NUCLEOTIDE SEQUENCE [LARGE SCALE GENOMIC DNA]</scope>
</reference>
<accession>A0A4Y2FVV8</accession>
<proteinExistence type="predicted"/>
<dbReference type="Gene3D" id="3.30.420.10">
    <property type="entry name" value="Ribonuclease H-like superfamily/Ribonuclease H"/>
    <property type="match status" value="1"/>
</dbReference>
<sequence length="91" mass="10755">MLHWPARLPDLSPIENVWDIIGQQIQRHPQPALTVPVLADQVQQACHSIPQTGIRHLYDTMHARLHSKFWRLHWLLMYQHFTFKMALLALT</sequence>
<dbReference type="Proteomes" id="UP000499080">
    <property type="component" value="Unassembled WGS sequence"/>
</dbReference>
<evidence type="ECO:0000313" key="2">
    <source>
        <dbReference type="Proteomes" id="UP000499080"/>
    </source>
</evidence>
<name>A0A4Y2FVV8_ARAVE</name>
<comment type="caution">
    <text evidence="1">The sequence shown here is derived from an EMBL/GenBank/DDBJ whole genome shotgun (WGS) entry which is preliminary data.</text>
</comment>
<keyword evidence="2" id="KW-1185">Reference proteome</keyword>
<dbReference type="AlphaFoldDB" id="A0A4Y2FVV8"/>
<organism evidence="1 2">
    <name type="scientific">Araneus ventricosus</name>
    <name type="common">Orbweaver spider</name>
    <name type="synonym">Epeira ventricosa</name>
    <dbReference type="NCBI Taxonomy" id="182803"/>
    <lineage>
        <taxon>Eukaryota</taxon>
        <taxon>Metazoa</taxon>
        <taxon>Ecdysozoa</taxon>
        <taxon>Arthropoda</taxon>
        <taxon>Chelicerata</taxon>
        <taxon>Arachnida</taxon>
        <taxon>Araneae</taxon>
        <taxon>Araneomorphae</taxon>
        <taxon>Entelegynae</taxon>
        <taxon>Araneoidea</taxon>
        <taxon>Araneidae</taxon>
        <taxon>Araneus</taxon>
    </lineage>
</organism>